<feature type="compositionally biased region" description="Basic and acidic residues" evidence="2">
    <location>
        <begin position="737"/>
        <end position="750"/>
    </location>
</feature>
<keyword evidence="7" id="KW-1185">Reference proteome</keyword>
<feature type="compositionally biased region" description="Basic and acidic residues" evidence="2">
    <location>
        <begin position="763"/>
        <end position="809"/>
    </location>
</feature>
<feature type="region of interest" description="Disordered" evidence="2">
    <location>
        <begin position="737"/>
        <end position="821"/>
    </location>
</feature>
<evidence type="ECO:0000313" key="7">
    <source>
        <dbReference type="Proteomes" id="UP001199206"/>
    </source>
</evidence>
<dbReference type="Pfam" id="PF18821">
    <property type="entry name" value="LPD7"/>
    <property type="match status" value="1"/>
</dbReference>
<dbReference type="Proteomes" id="UP001199206">
    <property type="component" value="Unassembled WGS sequence"/>
</dbReference>
<protein>
    <submittedName>
        <fullName evidence="6">Relaxase/mobilization nuclease domain-containing protein</fullName>
    </submittedName>
</protein>
<accession>A0ABS8HKR0</accession>
<dbReference type="InterPro" id="IPR049751">
    <property type="entry name" value="TraI/MobA_relaxases"/>
</dbReference>
<dbReference type="InterPro" id="IPR005094">
    <property type="entry name" value="Endonuclease_MobA/VirD2"/>
</dbReference>
<keyword evidence="1" id="KW-0175">Coiled coil</keyword>
<dbReference type="Pfam" id="PF22863">
    <property type="entry name" value="TraI_middle"/>
    <property type="match status" value="1"/>
</dbReference>
<feature type="compositionally biased region" description="Basic and acidic residues" evidence="2">
    <location>
        <begin position="300"/>
        <end position="323"/>
    </location>
</feature>
<dbReference type="InterPro" id="IPR054462">
    <property type="entry name" value="TraI_M"/>
</dbReference>
<evidence type="ECO:0000256" key="2">
    <source>
        <dbReference type="SAM" id="MobiDB-lite"/>
    </source>
</evidence>
<evidence type="ECO:0000259" key="3">
    <source>
        <dbReference type="Pfam" id="PF03432"/>
    </source>
</evidence>
<sequence>MIIELFGKRNDGGTSFHSAVSYIASLRDQIDPETGEVIDRGMVTTFTNCHSLETAAIEMWGTSALSARIKDPVFAGVLSWQSGENPTDEQMHEAGLLHLKNQGMEGHQYVMSVHRDTDNVHIHFVANRVHPETGRAAGLNHSYMTAVRSAREIEIAQGWQHVEQGPFVVREQGGEKVVDYRHASAQARIAEREAKGKNKPDQARKMEAFSHAESLASYVQGEPKNDALAALQNGGDWQALHKALGVHGLAIKPKGPGFAIHSTSDPNAVPVKASTMAQALGGSRLKSKLGEYQEPTPEIARTEPRREYVKERPKRDLKMREEQRDARAFERAKLRSRYDSYRTDWNAAKAPARADMYEGQQRRRRELATKAKAQRERIRESGLSPTERRAFYSVAAMQAAAERKELAEAIKAERETFRKERPQDYRSWVADRAQEGDPAAIRQVRGWAYADKRKAREIERADAVAENGPHLAVSDGQVHDPAPPRRLSERVSWNVDRDTGTVAYQLDGRDAFRDSGRRIDYTTEGQRDADAIEAGLLLAREKFGGTALNITGPDEFRQRVLAVAVERGLDVRFSDPELERRRIEGLRERQEARRTPGQRPDWTRHRGTIASDGGSPQRPPEAPQEPPARRMTAEEAAAALARPRPVEPVQEVVEALAIQQAGEVYRQQLEREFRERYGERPDPALASGVVSRWMKRQERNLWDRDHGKIDQQVQERMAYLRSDAPDAREFRAQAWKEAQEKYSREHEEWASGRMAALMATSSQEKDTAPEQQPDDARARREAEVRARAEKQKQQAAEREQQQERGRDDDNTPANNGPEIGR</sequence>
<feature type="domain" description="MobA/VirD2-like nuclease" evidence="3">
    <location>
        <begin position="46"/>
        <end position="159"/>
    </location>
</feature>
<comment type="caution">
    <text evidence="6">The sequence shown here is derived from an EMBL/GenBank/DDBJ whole genome shotgun (WGS) entry which is preliminary data.</text>
</comment>
<proteinExistence type="predicted"/>
<dbReference type="InterPro" id="IPR040677">
    <property type="entry name" value="LPD7"/>
</dbReference>
<evidence type="ECO:0000313" key="6">
    <source>
        <dbReference type="EMBL" id="MCC4621891.1"/>
    </source>
</evidence>
<feature type="coiled-coil region" evidence="1">
    <location>
        <begin position="357"/>
        <end position="416"/>
    </location>
</feature>
<feature type="domain" description="Large polyvalent protein-associated" evidence="4">
    <location>
        <begin position="491"/>
        <end position="582"/>
    </location>
</feature>
<evidence type="ECO:0000256" key="1">
    <source>
        <dbReference type="SAM" id="Coils"/>
    </source>
</evidence>
<evidence type="ECO:0000259" key="4">
    <source>
        <dbReference type="Pfam" id="PF18821"/>
    </source>
</evidence>
<gene>
    <name evidence="6" type="ORF">LL965_18130</name>
</gene>
<dbReference type="Pfam" id="PF03432">
    <property type="entry name" value="Relaxase"/>
    <property type="match status" value="1"/>
</dbReference>
<dbReference type="NCBIfam" id="NF041893">
    <property type="entry name" value="TraI_MobP_relax"/>
    <property type="match status" value="1"/>
</dbReference>
<feature type="compositionally biased region" description="Pro residues" evidence="2">
    <location>
        <begin position="617"/>
        <end position="626"/>
    </location>
</feature>
<feature type="region of interest" description="Disordered" evidence="2">
    <location>
        <begin position="293"/>
        <end position="323"/>
    </location>
</feature>
<feature type="region of interest" description="Disordered" evidence="2">
    <location>
        <begin position="588"/>
        <end position="633"/>
    </location>
</feature>
<feature type="domain" description="TraI-like middle" evidence="5">
    <location>
        <begin position="202"/>
        <end position="294"/>
    </location>
</feature>
<dbReference type="EMBL" id="JAJGQJ010000057">
    <property type="protein sequence ID" value="MCC4621891.1"/>
    <property type="molecule type" value="Genomic_DNA"/>
</dbReference>
<organism evidence="6 7">
    <name type="scientific">Xanthomonas cassavae CFBP 4642</name>
    <dbReference type="NCBI Taxonomy" id="1219375"/>
    <lineage>
        <taxon>Bacteria</taxon>
        <taxon>Pseudomonadati</taxon>
        <taxon>Pseudomonadota</taxon>
        <taxon>Gammaproteobacteria</taxon>
        <taxon>Lysobacterales</taxon>
        <taxon>Lysobacteraceae</taxon>
        <taxon>Xanthomonas</taxon>
    </lineage>
</organism>
<evidence type="ECO:0000259" key="5">
    <source>
        <dbReference type="Pfam" id="PF22863"/>
    </source>
</evidence>
<name>A0ABS8HKR0_9XANT</name>
<reference evidence="6 7" key="1">
    <citation type="submission" date="2021-10" db="EMBL/GenBank/DDBJ databases">
        <title>Genome sequencing of Xanthomonas strains from NCPPB.</title>
        <authorList>
            <person name="Hussein R."/>
            <person name="Harrison J."/>
            <person name="Studholme D.J."/>
            <person name="Vicente J."/>
            <person name="Grant M."/>
        </authorList>
    </citation>
    <scope>NUCLEOTIDE SEQUENCE [LARGE SCALE GENOMIC DNA]</scope>
    <source>
        <strain evidence="6 7">NCPPB 101</strain>
    </source>
</reference>
<dbReference type="RefSeq" id="WP_029221880.1">
    <property type="nucleotide sequence ID" value="NZ_CAWLZN010000002.1"/>
</dbReference>